<accession>A0A2X0PES5</accession>
<gene>
    <name evidence="2" type="primary">BQ5605_C008g05278</name>
    <name evidence="2" type="ORF">BQ5605_C008G05278</name>
</gene>
<dbReference type="Proteomes" id="UP000249464">
    <property type="component" value="Unassembled WGS sequence"/>
</dbReference>
<reference evidence="2 3" key="1">
    <citation type="submission" date="2016-11" db="EMBL/GenBank/DDBJ databases">
        <authorList>
            <person name="Jaros S."/>
            <person name="Januszkiewicz K."/>
            <person name="Wedrychowicz H."/>
        </authorList>
    </citation>
    <scope>NUCLEOTIDE SEQUENCE [LARGE SCALE GENOMIC DNA]</scope>
</reference>
<proteinExistence type="predicted"/>
<keyword evidence="3" id="KW-1185">Reference proteome</keyword>
<dbReference type="AlphaFoldDB" id="A0A2X0PES5"/>
<evidence type="ECO:0000313" key="3">
    <source>
        <dbReference type="Proteomes" id="UP000249464"/>
    </source>
</evidence>
<dbReference type="EMBL" id="FQNC01000048">
    <property type="protein sequence ID" value="SGY79997.1"/>
    <property type="molecule type" value="Genomic_DNA"/>
</dbReference>
<evidence type="ECO:0000256" key="1">
    <source>
        <dbReference type="SAM" id="MobiDB-lite"/>
    </source>
</evidence>
<name>A0A2X0PES5_9BASI</name>
<feature type="compositionally biased region" description="Low complexity" evidence="1">
    <location>
        <begin position="1"/>
        <end position="12"/>
    </location>
</feature>
<organism evidence="2 3">
    <name type="scientific">Microbotryum silenes-dioicae</name>
    <dbReference type="NCBI Taxonomy" id="796604"/>
    <lineage>
        <taxon>Eukaryota</taxon>
        <taxon>Fungi</taxon>
        <taxon>Dikarya</taxon>
        <taxon>Basidiomycota</taxon>
        <taxon>Pucciniomycotina</taxon>
        <taxon>Microbotryomycetes</taxon>
        <taxon>Microbotryales</taxon>
        <taxon>Microbotryaceae</taxon>
        <taxon>Microbotryum</taxon>
    </lineage>
</organism>
<protein>
    <submittedName>
        <fullName evidence="2">BQ5605_C008g05278 protein</fullName>
    </submittedName>
</protein>
<sequence length="71" mass="7594">MASPAAPASSAANGHSGQQHGVDTHSTRVDVINTQGGKILCVSDIRALSHNRERMDAHCSYRPSRSSGWQH</sequence>
<evidence type="ECO:0000313" key="2">
    <source>
        <dbReference type="EMBL" id="SGY79997.1"/>
    </source>
</evidence>
<feature type="region of interest" description="Disordered" evidence="1">
    <location>
        <begin position="1"/>
        <end position="30"/>
    </location>
</feature>